<gene>
    <name evidence="1" type="ORF">SCABRO_03711</name>
</gene>
<organism evidence="1 2">
    <name type="scientific">Candidatus Scalindua brodae</name>
    <dbReference type="NCBI Taxonomy" id="237368"/>
    <lineage>
        <taxon>Bacteria</taxon>
        <taxon>Pseudomonadati</taxon>
        <taxon>Planctomycetota</taxon>
        <taxon>Candidatus Brocadiia</taxon>
        <taxon>Candidatus Brocadiales</taxon>
        <taxon>Candidatus Scalinduaceae</taxon>
        <taxon>Candidatus Scalindua</taxon>
    </lineage>
</organism>
<sequence length="91" mass="10280">MRLTSLAFLVLSRSISGLINSKEKRMAKKAKKKERDILVVASKIREYVKSNDCNTSGEFIGELSNTVYDLIDKAIYRAQGNNRKTIQAKDV</sequence>
<evidence type="ECO:0000313" key="2">
    <source>
        <dbReference type="Proteomes" id="UP000030652"/>
    </source>
</evidence>
<protein>
    <recommendedName>
        <fullName evidence="3">Transcription factor CBF/NF-Y/archaeal histone domain-containing protein</fullName>
    </recommendedName>
</protein>
<evidence type="ECO:0000313" key="1">
    <source>
        <dbReference type="EMBL" id="KHE90540.1"/>
    </source>
</evidence>
<reference evidence="1 2" key="1">
    <citation type="submission" date="2014-10" db="EMBL/GenBank/DDBJ databases">
        <title>Draft genome of anammox bacterium scalindua brodae, obtained using differential coverage binning of sequence data from two enrichment reactors.</title>
        <authorList>
            <person name="Speth D.R."/>
            <person name="Russ L."/>
            <person name="Kartal B."/>
            <person name="Op den Camp H.J."/>
            <person name="Dutilh B.E."/>
            <person name="Jetten M.S."/>
        </authorList>
    </citation>
    <scope>NUCLEOTIDE SEQUENCE [LARGE SCALE GENOMIC DNA]</scope>
    <source>
        <strain evidence="1">RU1</strain>
    </source>
</reference>
<comment type="caution">
    <text evidence="1">The sequence shown here is derived from an EMBL/GenBank/DDBJ whole genome shotgun (WGS) entry which is preliminary data.</text>
</comment>
<dbReference type="EMBL" id="JRYO01000256">
    <property type="protein sequence ID" value="KHE90540.1"/>
    <property type="molecule type" value="Genomic_DNA"/>
</dbReference>
<dbReference type="AlphaFoldDB" id="A0A0B0EII8"/>
<proteinExistence type="predicted"/>
<dbReference type="Proteomes" id="UP000030652">
    <property type="component" value="Unassembled WGS sequence"/>
</dbReference>
<accession>A0A0B0EII8</accession>
<name>A0A0B0EII8_9BACT</name>
<evidence type="ECO:0008006" key="3">
    <source>
        <dbReference type="Google" id="ProtNLM"/>
    </source>
</evidence>